<reference evidence="1" key="1">
    <citation type="submission" date="2021-05" db="EMBL/GenBank/DDBJ databases">
        <authorList>
            <person name="Alioto T."/>
            <person name="Alioto T."/>
            <person name="Gomez Garrido J."/>
        </authorList>
    </citation>
    <scope>NUCLEOTIDE SEQUENCE</scope>
</reference>
<accession>A0A8D8FLZ0</accession>
<protein>
    <submittedName>
        <fullName evidence="1">(northern house mosquito) hypothetical protein</fullName>
    </submittedName>
</protein>
<dbReference type="EMBL" id="HBUE01078077">
    <property type="protein sequence ID" value="CAG6476231.1"/>
    <property type="molecule type" value="Transcribed_RNA"/>
</dbReference>
<organism evidence="1">
    <name type="scientific">Culex pipiens</name>
    <name type="common">House mosquito</name>
    <dbReference type="NCBI Taxonomy" id="7175"/>
    <lineage>
        <taxon>Eukaryota</taxon>
        <taxon>Metazoa</taxon>
        <taxon>Ecdysozoa</taxon>
        <taxon>Arthropoda</taxon>
        <taxon>Hexapoda</taxon>
        <taxon>Insecta</taxon>
        <taxon>Pterygota</taxon>
        <taxon>Neoptera</taxon>
        <taxon>Endopterygota</taxon>
        <taxon>Diptera</taxon>
        <taxon>Nematocera</taxon>
        <taxon>Culicoidea</taxon>
        <taxon>Culicidae</taxon>
        <taxon>Culicinae</taxon>
        <taxon>Culicini</taxon>
        <taxon>Culex</taxon>
        <taxon>Culex</taxon>
    </lineage>
</organism>
<dbReference type="AlphaFoldDB" id="A0A8D8FLZ0"/>
<evidence type="ECO:0000313" key="1">
    <source>
        <dbReference type="EMBL" id="CAG6476231.1"/>
    </source>
</evidence>
<sequence length="103" mass="11533">MLEVQITLDHVHVPHAIVPIAIEQVAHRFSVQAFVHQKMIHVHVADDLHIAAQVDRLVLQSQVANENVVDALGCDVTLDDQPVDEHLGRVELRDFVGFQHQIG</sequence>
<name>A0A8D8FLZ0_CULPI</name>
<proteinExistence type="predicted"/>